<comment type="similarity">
    <text evidence="2">Belongs to the asparagine synthetase family.</text>
</comment>
<comment type="catalytic activity">
    <reaction evidence="7">
        <text>L-aspartate + L-glutamine + ATP + H2O = L-asparagine + L-glutamate + AMP + diphosphate + H(+)</text>
        <dbReference type="Rhea" id="RHEA:12228"/>
        <dbReference type="ChEBI" id="CHEBI:15377"/>
        <dbReference type="ChEBI" id="CHEBI:15378"/>
        <dbReference type="ChEBI" id="CHEBI:29985"/>
        <dbReference type="ChEBI" id="CHEBI:29991"/>
        <dbReference type="ChEBI" id="CHEBI:30616"/>
        <dbReference type="ChEBI" id="CHEBI:33019"/>
        <dbReference type="ChEBI" id="CHEBI:58048"/>
        <dbReference type="ChEBI" id="CHEBI:58359"/>
        <dbReference type="ChEBI" id="CHEBI:456215"/>
        <dbReference type="EC" id="6.3.5.4"/>
    </reaction>
</comment>
<evidence type="ECO:0000256" key="5">
    <source>
        <dbReference type="ARBA" id="ARBA00022840"/>
    </source>
</evidence>
<evidence type="ECO:0000256" key="9">
    <source>
        <dbReference type="PIRSR" id="PIRSR001589-2"/>
    </source>
</evidence>
<keyword evidence="6 8" id="KW-0315">Glutamine amidotransferase</keyword>
<reference evidence="11" key="1">
    <citation type="journal article" date="2014" name="Int. J. Syst. Evol. Microbiol.">
        <title>Complete genome sequence of Corynebacterium casei LMG S-19264T (=DSM 44701T), isolated from a smear-ripened cheese.</title>
        <authorList>
            <consortium name="US DOE Joint Genome Institute (JGI-PGF)"/>
            <person name="Walter F."/>
            <person name="Albersmeier A."/>
            <person name="Kalinowski J."/>
            <person name="Ruckert C."/>
        </authorList>
    </citation>
    <scope>NUCLEOTIDE SEQUENCE</scope>
    <source>
        <strain evidence="11">CGMCC 1.12997</strain>
    </source>
</reference>
<dbReference type="CDD" id="cd01991">
    <property type="entry name" value="Asn_synthase_B_C"/>
    <property type="match status" value="1"/>
</dbReference>
<dbReference type="PANTHER" id="PTHR43284">
    <property type="entry name" value="ASPARAGINE SYNTHETASE (GLUTAMINE-HYDROLYZING)"/>
    <property type="match status" value="1"/>
</dbReference>
<dbReference type="Gene3D" id="3.60.20.10">
    <property type="entry name" value="Glutamine Phosphoribosylpyrophosphate, subunit 1, domain 1"/>
    <property type="match status" value="1"/>
</dbReference>
<dbReference type="SUPFAM" id="SSF52402">
    <property type="entry name" value="Adenine nucleotide alpha hydrolases-like"/>
    <property type="match status" value="1"/>
</dbReference>
<evidence type="ECO:0000256" key="1">
    <source>
        <dbReference type="ARBA" id="ARBA00005187"/>
    </source>
</evidence>
<dbReference type="SUPFAM" id="SSF56235">
    <property type="entry name" value="N-terminal nucleophile aminohydrolases (Ntn hydrolases)"/>
    <property type="match status" value="1"/>
</dbReference>
<keyword evidence="5 9" id="KW-0067">ATP-binding</keyword>
<evidence type="ECO:0000256" key="7">
    <source>
        <dbReference type="ARBA" id="ARBA00048741"/>
    </source>
</evidence>
<dbReference type="NCBIfam" id="TIGR01536">
    <property type="entry name" value="asn_synth_AEB"/>
    <property type="match status" value="1"/>
</dbReference>
<dbReference type="CDD" id="cd00712">
    <property type="entry name" value="AsnB"/>
    <property type="match status" value="1"/>
</dbReference>
<accession>A0A917M1K7</accession>
<dbReference type="EMBL" id="BMGT01000002">
    <property type="protein sequence ID" value="GGG72078.1"/>
    <property type="molecule type" value="Genomic_DNA"/>
</dbReference>
<dbReference type="EC" id="6.3.5.4" evidence="3"/>
<dbReference type="Proteomes" id="UP000647241">
    <property type="component" value="Unassembled WGS sequence"/>
</dbReference>
<dbReference type="GO" id="GO:0004066">
    <property type="term" value="F:asparagine synthase (glutamine-hydrolyzing) activity"/>
    <property type="evidence" value="ECO:0007669"/>
    <property type="project" value="UniProtKB-EC"/>
</dbReference>
<keyword evidence="4 9" id="KW-0547">Nucleotide-binding</keyword>
<organism evidence="11 12">
    <name type="scientific">Edaphobacter dinghuensis</name>
    <dbReference type="NCBI Taxonomy" id="1560005"/>
    <lineage>
        <taxon>Bacteria</taxon>
        <taxon>Pseudomonadati</taxon>
        <taxon>Acidobacteriota</taxon>
        <taxon>Terriglobia</taxon>
        <taxon>Terriglobales</taxon>
        <taxon>Acidobacteriaceae</taxon>
        <taxon>Edaphobacter</taxon>
    </lineage>
</organism>
<dbReference type="Pfam" id="PF13522">
    <property type="entry name" value="GATase_6"/>
    <property type="match status" value="1"/>
</dbReference>
<reference evidence="11" key="2">
    <citation type="submission" date="2020-09" db="EMBL/GenBank/DDBJ databases">
        <authorList>
            <person name="Sun Q."/>
            <person name="Zhou Y."/>
        </authorList>
    </citation>
    <scope>NUCLEOTIDE SEQUENCE</scope>
    <source>
        <strain evidence="11">CGMCC 1.12997</strain>
    </source>
</reference>
<dbReference type="Gene3D" id="3.40.50.620">
    <property type="entry name" value="HUPs"/>
    <property type="match status" value="1"/>
</dbReference>
<dbReference type="AlphaFoldDB" id="A0A917M1K7"/>
<dbReference type="PIRSF" id="PIRSF001589">
    <property type="entry name" value="Asn_synthetase_glu-h"/>
    <property type="match status" value="1"/>
</dbReference>
<proteinExistence type="inferred from homology"/>
<gene>
    <name evidence="11" type="ORF">GCM10011585_12960</name>
</gene>
<sequence length="607" mass="68456">MCGIAGKFLYTQGNSISPELLQKMCQALAHRGPDGAGTWLTRNGCVGFAHTRLAILDLSDNAAQPMHDQTDRYTIVFNGEIYNFEALRNDLIDRGRRIISTGDTEVLLGMYAEYGLSMFERLRGMYAFAIWDALEEELILARDPLGIKPLYYADNGKSISFSSQVKGILVDPHVDRSIEAAGHVGFFVWGSVPEPYTLYKGIRALPAGNWLRVRYGGRPEIKSFAQPIATMAEFDRSTIPSNREEMQERLHSLLRESIVDHLKSDVPVAIFQSAGLDSSVITSLASEIHSNEVHTLTLGFDQLRGTTMDEIPLAALVAKEYGIGHTYRYINREAFLGRREHLFANMDQPTIDGINIYLISLLAKECGYKVALSGLGGDELFGGYPSFQQIPRTVHALKFLPPVSMLGRALRKFSAKALRRFSSPKYASLLEYGGSIPGAYLLRRSLFMPWELPEFMDADLVREGWRKLASLDQMERLLEPMEKIQPRALQEFLKISALETSLYMRSQLLRDADWASMANSVEVRVPFVDISLIKQLGALRFSEYPPNKLDMATCLPRALPQSLIHRPKTGFHVPVREWISEQENQLGERGLRGWAKYVYRQFTEKSI</sequence>
<comment type="pathway">
    <text evidence="1">Amino-acid biosynthesis; L-asparagine biosynthesis; L-asparagine from L-aspartate (L-Gln route): step 1/1.</text>
</comment>
<dbReference type="GO" id="GO:0005524">
    <property type="term" value="F:ATP binding"/>
    <property type="evidence" value="ECO:0007669"/>
    <property type="project" value="UniProtKB-KW"/>
</dbReference>
<dbReference type="InterPro" id="IPR017932">
    <property type="entry name" value="GATase_2_dom"/>
</dbReference>
<dbReference type="GO" id="GO:0006529">
    <property type="term" value="P:asparagine biosynthetic process"/>
    <property type="evidence" value="ECO:0007669"/>
    <property type="project" value="UniProtKB-KW"/>
</dbReference>
<feature type="binding site" evidence="9">
    <location>
        <position position="103"/>
    </location>
    <ligand>
        <name>L-glutamine</name>
        <dbReference type="ChEBI" id="CHEBI:58359"/>
    </ligand>
</feature>
<feature type="binding site" evidence="9">
    <location>
        <begin position="373"/>
        <end position="374"/>
    </location>
    <ligand>
        <name>ATP</name>
        <dbReference type="ChEBI" id="CHEBI:30616"/>
    </ligand>
</feature>
<dbReference type="Pfam" id="PF00733">
    <property type="entry name" value="Asn_synthase"/>
    <property type="match status" value="1"/>
</dbReference>
<dbReference type="InterPro" id="IPR029055">
    <property type="entry name" value="Ntn_hydrolases_N"/>
</dbReference>
<dbReference type="InterPro" id="IPR014729">
    <property type="entry name" value="Rossmann-like_a/b/a_fold"/>
</dbReference>
<evidence type="ECO:0000256" key="3">
    <source>
        <dbReference type="ARBA" id="ARBA00012737"/>
    </source>
</evidence>
<evidence type="ECO:0000256" key="2">
    <source>
        <dbReference type="ARBA" id="ARBA00005752"/>
    </source>
</evidence>
<evidence type="ECO:0000313" key="12">
    <source>
        <dbReference type="Proteomes" id="UP000647241"/>
    </source>
</evidence>
<protein>
    <recommendedName>
        <fullName evidence="3">asparagine synthase (glutamine-hydrolyzing)</fullName>
        <ecNumber evidence="3">6.3.5.4</ecNumber>
    </recommendedName>
</protein>
<dbReference type="RefSeq" id="WP_188553387.1">
    <property type="nucleotide sequence ID" value="NZ_BMGT01000002.1"/>
</dbReference>
<keyword evidence="8" id="KW-0061">Asparagine biosynthesis</keyword>
<comment type="caution">
    <text evidence="11">The sequence shown here is derived from an EMBL/GenBank/DDBJ whole genome shotgun (WGS) entry which is preliminary data.</text>
</comment>
<keyword evidence="12" id="KW-1185">Reference proteome</keyword>
<evidence type="ECO:0000259" key="10">
    <source>
        <dbReference type="PROSITE" id="PS51278"/>
    </source>
</evidence>
<dbReference type="InterPro" id="IPR001962">
    <property type="entry name" value="Asn_synthase"/>
</dbReference>
<feature type="active site" description="For GATase activity" evidence="8">
    <location>
        <position position="2"/>
    </location>
</feature>
<evidence type="ECO:0000256" key="6">
    <source>
        <dbReference type="ARBA" id="ARBA00022962"/>
    </source>
</evidence>
<keyword evidence="8" id="KW-0028">Amino-acid biosynthesis</keyword>
<dbReference type="InterPro" id="IPR006426">
    <property type="entry name" value="Asn_synth_AEB"/>
</dbReference>
<evidence type="ECO:0000313" key="11">
    <source>
        <dbReference type="EMBL" id="GGG72078.1"/>
    </source>
</evidence>
<name>A0A917M1K7_9BACT</name>
<dbReference type="InterPro" id="IPR051786">
    <property type="entry name" value="ASN_synthetase/amidase"/>
</dbReference>
<evidence type="ECO:0000256" key="4">
    <source>
        <dbReference type="ARBA" id="ARBA00022741"/>
    </source>
</evidence>
<dbReference type="PANTHER" id="PTHR43284:SF1">
    <property type="entry name" value="ASPARAGINE SYNTHETASE"/>
    <property type="match status" value="1"/>
</dbReference>
<dbReference type="PROSITE" id="PS51278">
    <property type="entry name" value="GATASE_TYPE_2"/>
    <property type="match status" value="1"/>
</dbReference>
<feature type="domain" description="Glutamine amidotransferase type-2" evidence="10">
    <location>
        <begin position="2"/>
        <end position="216"/>
    </location>
</feature>
<evidence type="ECO:0000256" key="8">
    <source>
        <dbReference type="PIRSR" id="PIRSR001589-1"/>
    </source>
</evidence>
<dbReference type="InterPro" id="IPR033738">
    <property type="entry name" value="AsnB_N"/>
</dbReference>